<dbReference type="Gene3D" id="3.50.50.60">
    <property type="entry name" value="FAD/NAD(P)-binding domain"/>
    <property type="match status" value="2"/>
</dbReference>
<keyword evidence="5" id="KW-1185">Reference proteome</keyword>
<dbReference type="Pfam" id="PF07992">
    <property type="entry name" value="Pyr_redox_2"/>
    <property type="match status" value="1"/>
</dbReference>
<keyword evidence="1" id="KW-0285">Flavoprotein</keyword>
<evidence type="ECO:0000313" key="4">
    <source>
        <dbReference type="EMBL" id="SIS72792.1"/>
    </source>
</evidence>
<dbReference type="AlphaFoldDB" id="A0A173MQ11"/>
<dbReference type="GO" id="GO:0016491">
    <property type="term" value="F:oxidoreductase activity"/>
    <property type="evidence" value="ECO:0007669"/>
    <property type="project" value="UniProtKB-KW"/>
</dbReference>
<name>A0A173MQ11_9BACT</name>
<dbReference type="STRING" id="477680.SAMN05421788_101855"/>
<evidence type="ECO:0000313" key="5">
    <source>
        <dbReference type="Proteomes" id="UP000186917"/>
    </source>
</evidence>
<dbReference type="KEGG" id="fln:FLA_5467"/>
<dbReference type="PANTHER" id="PTHR48105">
    <property type="entry name" value="THIOREDOXIN REDUCTASE 1-RELATED-RELATED"/>
    <property type="match status" value="1"/>
</dbReference>
<accession>A0A173MQ11</accession>
<dbReference type="InterPro" id="IPR050097">
    <property type="entry name" value="Ferredoxin-NADP_redctase_2"/>
</dbReference>
<dbReference type="InterPro" id="IPR036188">
    <property type="entry name" value="FAD/NAD-bd_sf"/>
</dbReference>
<dbReference type="RefSeq" id="WP_076375971.1">
    <property type="nucleotide sequence ID" value="NZ_AP017422.1"/>
</dbReference>
<dbReference type="InterPro" id="IPR023753">
    <property type="entry name" value="FAD/NAD-binding_dom"/>
</dbReference>
<dbReference type="PRINTS" id="PR00368">
    <property type="entry name" value="FADPNR"/>
</dbReference>
<reference evidence="5" key="1">
    <citation type="submission" date="2017-01" db="EMBL/GenBank/DDBJ databases">
        <authorList>
            <person name="Varghese N."/>
            <person name="Submissions S."/>
        </authorList>
    </citation>
    <scope>NUCLEOTIDE SEQUENCE [LARGE SCALE GENOMIC DNA]</scope>
    <source>
        <strain evidence="5">DSM 21054</strain>
    </source>
</reference>
<evidence type="ECO:0000256" key="1">
    <source>
        <dbReference type="ARBA" id="ARBA00022630"/>
    </source>
</evidence>
<keyword evidence="2" id="KW-0560">Oxidoreductase</keyword>
<organism evidence="4 5">
    <name type="scientific">Filimonas lacunae</name>
    <dbReference type="NCBI Taxonomy" id="477680"/>
    <lineage>
        <taxon>Bacteria</taxon>
        <taxon>Pseudomonadati</taxon>
        <taxon>Bacteroidota</taxon>
        <taxon>Chitinophagia</taxon>
        <taxon>Chitinophagales</taxon>
        <taxon>Chitinophagaceae</taxon>
        <taxon>Filimonas</taxon>
    </lineage>
</organism>
<protein>
    <submittedName>
        <fullName evidence="4">Thioredoxin reductase</fullName>
    </submittedName>
</protein>
<dbReference type="OrthoDB" id="9806179at2"/>
<sequence length="303" mass="32752">MVAKETYDVIIIGGSFAGLQAGMTLGRSLRKTLIIDSALPCNRQTPHSHNFLTHDGAVPAKLAALAREQTLQYPTVQLLQGKAITGGAIENGFSVTTEAGETFHSRKLLFASGIKDNLPAIPGIAESWGISVIHCPYCHGYEVRQQPTGIIANGELAFHFAQLINNLTNQLTLFTNGQPELTAEQLQQLQQKNITIETRNIKGVLHQQGYLHTIVLEDETQVAVKALYLKPNFEQHCSIPAQLGCEISTNNLLVVDGFYKTTIPGVYAAGDCTSMMRSVSVAVASGMSAGAFINKELVSEAFQ</sequence>
<evidence type="ECO:0000256" key="2">
    <source>
        <dbReference type="ARBA" id="ARBA00023002"/>
    </source>
</evidence>
<dbReference type="SUPFAM" id="SSF51905">
    <property type="entry name" value="FAD/NAD(P)-binding domain"/>
    <property type="match status" value="1"/>
</dbReference>
<dbReference type="Proteomes" id="UP000186917">
    <property type="component" value="Unassembled WGS sequence"/>
</dbReference>
<evidence type="ECO:0000259" key="3">
    <source>
        <dbReference type="Pfam" id="PF07992"/>
    </source>
</evidence>
<feature type="domain" description="FAD/NAD(P)-binding" evidence="3">
    <location>
        <begin position="7"/>
        <end position="286"/>
    </location>
</feature>
<dbReference type="EMBL" id="FTOR01000001">
    <property type="protein sequence ID" value="SIS72792.1"/>
    <property type="molecule type" value="Genomic_DNA"/>
</dbReference>
<dbReference type="PRINTS" id="PR00469">
    <property type="entry name" value="PNDRDTASEII"/>
</dbReference>
<proteinExistence type="predicted"/>
<gene>
    <name evidence="4" type="ORF">SAMN05421788_101855</name>
</gene>